<sequence length="132" mass="15554">MTIAMPTLVQEKPAPYFDHDGLWKKVITDLFEPFMLFFAPDLYEQLDWSKQPDSLEQELKRSFPDKTGTKYTDKLMKVHHETVHGDRKRKPIARSVAMRQPCRPNIFDTSLFGHHEAAMTPERFRFMPLRSS</sequence>
<name>A0A7T7CCJ7_9BACI</name>
<dbReference type="Proteomes" id="UP000595823">
    <property type="component" value="Chromosome"/>
</dbReference>
<dbReference type="RefSeq" id="WP_200124194.1">
    <property type="nucleotide sequence ID" value="NZ_CP054705.1"/>
</dbReference>
<dbReference type="EMBL" id="CP054705">
    <property type="protein sequence ID" value="QQK77069.1"/>
    <property type="molecule type" value="Genomic_DNA"/>
</dbReference>
<accession>A0A7T7CCJ7</accession>
<evidence type="ECO:0000313" key="1">
    <source>
        <dbReference type="EMBL" id="QQK77069.1"/>
    </source>
</evidence>
<dbReference type="AlphaFoldDB" id="A0A7T7CCJ7"/>
<reference evidence="1 2" key="1">
    <citation type="submission" date="2020-06" db="EMBL/GenBank/DDBJ databases">
        <title>Genomic analysis of Salicibibacter sp. NKC5-3.</title>
        <authorList>
            <person name="Oh Y.J."/>
        </authorList>
    </citation>
    <scope>NUCLEOTIDE SEQUENCE [LARGE SCALE GENOMIC DNA]</scope>
    <source>
        <strain evidence="1 2">NKC5-3</strain>
    </source>
</reference>
<evidence type="ECO:0000313" key="2">
    <source>
        <dbReference type="Proteomes" id="UP000595823"/>
    </source>
</evidence>
<dbReference type="KEGG" id="scia:HUG15_16790"/>
<organism evidence="1 2">
    <name type="scientific">Salicibibacter cibarius</name>
    <dbReference type="NCBI Taxonomy" id="2743000"/>
    <lineage>
        <taxon>Bacteria</taxon>
        <taxon>Bacillati</taxon>
        <taxon>Bacillota</taxon>
        <taxon>Bacilli</taxon>
        <taxon>Bacillales</taxon>
        <taxon>Bacillaceae</taxon>
        <taxon>Salicibibacter</taxon>
    </lineage>
</organism>
<protein>
    <submittedName>
        <fullName evidence="1">Uncharacterized protein</fullName>
    </submittedName>
</protein>
<keyword evidence="2" id="KW-1185">Reference proteome</keyword>
<proteinExistence type="predicted"/>
<gene>
    <name evidence="1" type="ORF">HUG15_16790</name>
</gene>